<gene>
    <name evidence="2" type="ORF">BO97DRAFT_461285</name>
</gene>
<dbReference type="EMBL" id="KZ824271">
    <property type="protein sequence ID" value="RAL15586.1"/>
    <property type="molecule type" value="Genomic_DNA"/>
</dbReference>
<feature type="region of interest" description="Disordered" evidence="1">
    <location>
        <begin position="314"/>
        <end position="336"/>
    </location>
</feature>
<organism evidence="2 3">
    <name type="scientific">Aspergillus homomorphus (strain CBS 101889)</name>
    <dbReference type="NCBI Taxonomy" id="1450537"/>
    <lineage>
        <taxon>Eukaryota</taxon>
        <taxon>Fungi</taxon>
        <taxon>Dikarya</taxon>
        <taxon>Ascomycota</taxon>
        <taxon>Pezizomycotina</taxon>
        <taxon>Eurotiomycetes</taxon>
        <taxon>Eurotiomycetidae</taxon>
        <taxon>Eurotiales</taxon>
        <taxon>Aspergillaceae</taxon>
        <taxon>Aspergillus</taxon>
        <taxon>Aspergillus subgen. Circumdati</taxon>
    </lineage>
</organism>
<evidence type="ECO:0000313" key="3">
    <source>
        <dbReference type="Proteomes" id="UP000248961"/>
    </source>
</evidence>
<reference evidence="2 3" key="1">
    <citation type="submission" date="2018-02" db="EMBL/GenBank/DDBJ databases">
        <title>The genomes of Aspergillus section Nigri reveals drivers in fungal speciation.</title>
        <authorList>
            <consortium name="DOE Joint Genome Institute"/>
            <person name="Vesth T.C."/>
            <person name="Nybo J."/>
            <person name="Theobald S."/>
            <person name="Brandl J."/>
            <person name="Frisvad J.C."/>
            <person name="Nielsen K.F."/>
            <person name="Lyhne E.K."/>
            <person name="Kogle M.E."/>
            <person name="Kuo A."/>
            <person name="Riley R."/>
            <person name="Clum A."/>
            <person name="Nolan M."/>
            <person name="Lipzen A."/>
            <person name="Salamov A."/>
            <person name="Henrissat B."/>
            <person name="Wiebenga A."/>
            <person name="De vries R.P."/>
            <person name="Grigoriev I.V."/>
            <person name="Mortensen U.H."/>
            <person name="Andersen M.R."/>
            <person name="Baker S.E."/>
        </authorList>
    </citation>
    <scope>NUCLEOTIDE SEQUENCE [LARGE SCALE GENOMIC DNA]</scope>
    <source>
        <strain evidence="2 3">CBS 101889</strain>
    </source>
</reference>
<dbReference type="VEuPathDB" id="FungiDB:BO97DRAFT_461285"/>
<protein>
    <submittedName>
        <fullName evidence="2">Uncharacterized protein</fullName>
    </submittedName>
</protein>
<feature type="compositionally biased region" description="Acidic residues" evidence="1">
    <location>
        <begin position="389"/>
        <end position="410"/>
    </location>
</feature>
<keyword evidence="3" id="KW-1185">Reference proteome</keyword>
<evidence type="ECO:0000313" key="2">
    <source>
        <dbReference type="EMBL" id="RAL15586.1"/>
    </source>
</evidence>
<evidence type="ECO:0000256" key="1">
    <source>
        <dbReference type="SAM" id="MobiDB-lite"/>
    </source>
</evidence>
<feature type="compositionally biased region" description="Low complexity" evidence="1">
    <location>
        <begin position="271"/>
        <end position="283"/>
    </location>
</feature>
<sequence>MSVAYPEEECFFKRSTLTTSTSNAEKPEHFCSHMMLEYIWNRPAFVGPDSLGKFDLHHHPRAAYKAPYNDRYRQAMHDLCVSGNRFRDQEKGGSLESWVMMMPMPQLAKREDWLLIDRTACIRAIDIPVAQQTSEDYSELCTFLQVNFAIKRDASIMTHPEIWSVDARDYLVGDDEQTFPLDPTMGLLPDGRWTLAINIHRLVNLLSRRFDSTMRSIIPVADLALMVSEEVQKSAKEQRAYLSEGWIGGSGGLFGFAFSATQSDTRSISETTTQPPTQLATTTKAEPVKAASPEVLKKYESIRKVRYWSLLKPASAPAPAPAPIKTKSQPPKEDAPPSIEIVKEVPVAPDVPLKAPPKLSLEELKPSASFQPATQALLNSGDASATTGNEDDVAGEVLEENSQEASDQPEESSANFYDWLTDYLGDELWFEEEDEGEEEEEI</sequence>
<name>A0A395I6U2_ASPHC</name>
<feature type="region of interest" description="Disordered" evidence="1">
    <location>
        <begin position="372"/>
        <end position="416"/>
    </location>
</feature>
<feature type="compositionally biased region" description="Polar residues" evidence="1">
    <location>
        <begin position="372"/>
        <end position="388"/>
    </location>
</feature>
<accession>A0A395I6U2</accession>
<dbReference type="AlphaFoldDB" id="A0A395I6U2"/>
<dbReference type="Proteomes" id="UP000248961">
    <property type="component" value="Unassembled WGS sequence"/>
</dbReference>
<proteinExistence type="predicted"/>
<feature type="region of interest" description="Disordered" evidence="1">
    <location>
        <begin position="265"/>
        <end position="286"/>
    </location>
</feature>
<dbReference type="GeneID" id="37203652"/>
<dbReference type="RefSeq" id="XP_025554740.1">
    <property type="nucleotide sequence ID" value="XM_025699363.1"/>
</dbReference>
<dbReference type="STRING" id="1450537.A0A395I6U2"/>
<dbReference type="OrthoDB" id="4770905at2759"/>